<organism evidence="1">
    <name type="scientific">uncultured Caudovirales phage</name>
    <dbReference type="NCBI Taxonomy" id="2100421"/>
    <lineage>
        <taxon>Viruses</taxon>
        <taxon>Duplodnaviria</taxon>
        <taxon>Heunggongvirae</taxon>
        <taxon>Uroviricota</taxon>
        <taxon>Caudoviricetes</taxon>
        <taxon>Peduoviridae</taxon>
        <taxon>Maltschvirus</taxon>
        <taxon>Maltschvirus maltsch</taxon>
    </lineage>
</organism>
<gene>
    <name evidence="1" type="ORF">UFOVP518_19</name>
</gene>
<protein>
    <submittedName>
        <fullName evidence="1">Uncharacterized protein</fullName>
    </submittedName>
</protein>
<accession>A0A6J5MNS5</accession>
<dbReference type="EMBL" id="LR796478">
    <property type="protein sequence ID" value="CAB4147267.1"/>
    <property type="molecule type" value="Genomic_DNA"/>
</dbReference>
<reference evidence="1" key="1">
    <citation type="submission" date="2020-04" db="EMBL/GenBank/DDBJ databases">
        <authorList>
            <person name="Chiriac C."/>
            <person name="Salcher M."/>
            <person name="Ghai R."/>
            <person name="Kavagutti S V."/>
        </authorList>
    </citation>
    <scope>NUCLEOTIDE SEQUENCE</scope>
</reference>
<proteinExistence type="predicted"/>
<evidence type="ECO:0000313" key="1">
    <source>
        <dbReference type="EMBL" id="CAB4147267.1"/>
    </source>
</evidence>
<name>A0A6J5MNS5_9CAUD</name>
<sequence length="136" mass="14509">MALTYTPPFPQKMKLAQVTITAVTTDKTGATTTNIKDLYTATTDGTKVTQIGFKMQGTSVAGLFLIWITETDGTTYHLFDEIVIAAATSSTTVATSRIVNSYSDLQLASGQKIKVGFTTISGSINCDAFCQIADFS</sequence>